<organism evidence="2 3">
    <name type="scientific">Dyadobacter fermentans</name>
    <dbReference type="NCBI Taxonomy" id="94254"/>
    <lineage>
        <taxon>Bacteria</taxon>
        <taxon>Pseudomonadati</taxon>
        <taxon>Bacteroidota</taxon>
        <taxon>Cytophagia</taxon>
        <taxon>Cytophagales</taxon>
        <taxon>Spirosomataceae</taxon>
        <taxon>Dyadobacter</taxon>
    </lineage>
</organism>
<dbReference type="InterPro" id="IPR024467">
    <property type="entry name" value="Xre/MbcA/ParS-like_toxin-bd"/>
</dbReference>
<protein>
    <submittedName>
        <fullName evidence="2">Toxin-antitoxin system antitoxin component (TIGR02293 family)</fullName>
    </submittedName>
</protein>
<evidence type="ECO:0000259" key="1">
    <source>
        <dbReference type="Pfam" id="PF09722"/>
    </source>
</evidence>
<feature type="domain" description="Antitoxin Xre/MbcA/ParS-like toxin-binding" evidence="1">
    <location>
        <begin position="94"/>
        <end position="141"/>
    </location>
</feature>
<evidence type="ECO:0000313" key="2">
    <source>
        <dbReference type="EMBL" id="MDR6807988.1"/>
    </source>
</evidence>
<proteinExistence type="predicted"/>
<name>A0ABU1R3N6_9BACT</name>
<accession>A0ABU1R3N6</accession>
<keyword evidence="3" id="KW-1185">Reference proteome</keyword>
<dbReference type="Proteomes" id="UP001264980">
    <property type="component" value="Unassembled WGS sequence"/>
</dbReference>
<reference evidence="2 3" key="1">
    <citation type="submission" date="2023-07" db="EMBL/GenBank/DDBJ databases">
        <title>Sorghum-associated microbial communities from plants grown in Nebraska, USA.</title>
        <authorList>
            <person name="Schachtman D."/>
        </authorList>
    </citation>
    <scope>NUCLEOTIDE SEQUENCE [LARGE SCALE GENOMIC DNA]</scope>
    <source>
        <strain evidence="2 3">BE57</strain>
    </source>
</reference>
<dbReference type="RefSeq" id="WP_309988993.1">
    <property type="nucleotide sequence ID" value="NZ_JAVDTI010000006.1"/>
</dbReference>
<comment type="caution">
    <text evidence="2">The sequence shown here is derived from an EMBL/GenBank/DDBJ whole genome shotgun (WGS) entry which is preliminary data.</text>
</comment>
<evidence type="ECO:0000313" key="3">
    <source>
        <dbReference type="Proteomes" id="UP001264980"/>
    </source>
</evidence>
<gene>
    <name evidence="2" type="ORF">J2W84_005050</name>
</gene>
<dbReference type="Pfam" id="PF09722">
    <property type="entry name" value="Xre_MbcA_ParS_C"/>
    <property type="match status" value="1"/>
</dbReference>
<sequence length="144" mass="17033">MKTIQYQKYDEVAPLRIAEEPEVLYVARKTVDMFPVERFQALSAKLLFTQLEWAEILHVSDRTLHRYLKEDKPFEGLYAEHLYQLENMADLGLEIFGDTKAFEKWLRTPREVLGETQDFSTLRSFWGVKLICNELGRMEHGVYI</sequence>
<dbReference type="EMBL" id="JAVDTI010000006">
    <property type="protein sequence ID" value="MDR6807988.1"/>
    <property type="molecule type" value="Genomic_DNA"/>
</dbReference>